<evidence type="ECO:0000256" key="1">
    <source>
        <dbReference type="SAM" id="MobiDB-lite"/>
    </source>
</evidence>
<feature type="compositionally biased region" description="Polar residues" evidence="1">
    <location>
        <begin position="111"/>
        <end position="121"/>
    </location>
</feature>
<feature type="compositionally biased region" description="Basic residues" evidence="1">
    <location>
        <begin position="38"/>
        <end position="47"/>
    </location>
</feature>
<dbReference type="PANTHER" id="PTHR31157:SF1">
    <property type="entry name" value="SCP DOMAIN-CONTAINING PROTEIN"/>
    <property type="match status" value="1"/>
</dbReference>
<dbReference type="Gene3D" id="3.40.33.10">
    <property type="entry name" value="CAP"/>
    <property type="match status" value="1"/>
</dbReference>
<sequence length="326" mass="33276">MGRHRRSAPASPEAAGAAESGAAERTGTPAAAHPASAGRHRGHRSARDRRTAPVRTGLLGASAAVAMGAVAVASGLLPGGSQYDWSGNGGAGERVRAGSLPTAPTRDAASVTPSDRGTGQASRGEDRPGIPERERPTPAATPSAPQTSRQPSEPPDTSSGPGAGTGTGADRDRTERPGRTVPSSAAPPKSTASATAAPGAKPATAESQVLTLVNQERAKAGCSPLTADRQLGDLARDFSADMARRDFFDHTDPDGRSPWDRAKAAGIDGLGGENIARGQADARAVMDTWMHSSGHRANILNCEYKTLGVGAHFGSGGPWWTQDFGF</sequence>
<dbReference type="Pfam" id="PF00188">
    <property type="entry name" value="CAP"/>
    <property type="match status" value="1"/>
</dbReference>
<organism evidence="3 4">
    <name type="scientific">Streptomyces rimosus subsp. rimosus (strain ATCC 10970 / DSM 40260 / JCM 4667 / NRRL 2234)</name>
    <dbReference type="NCBI Taxonomy" id="1265868"/>
    <lineage>
        <taxon>Bacteria</taxon>
        <taxon>Bacillati</taxon>
        <taxon>Actinomycetota</taxon>
        <taxon>Actinomycetes</taxon>
        <taxon>Kitasatosporales</taxon>
        <taxon>Streptomycetaceae</taxon>
        <taxon>Streptomyces</taxon>
    </lineage>
</organism>
<keyword evidence="2" id="KW-0812">Transmembrane</keyword>
<dbReference type="Proteomes" id="UP000011074">
    <property type="component" value="Chromosome"/>
</dbReference>
<gene>
    <name evidence="3" type="ORF">SRIM_029445</name>
</gene>
<protein>
    <submittedName>
        <fullName evidence="3">CAP domain-containing protein</fullName>
    </submittedName>
</protein>
<dbReference type="CDD" id="cd05379">
    <property type="entry name" value="CAP_bacterial"/>
    <property type="match status" value="1"/>
</dbReference>
<feature type="compositionally biased region" description="Low complexity" evidence="1">
    <location>
        <begin position="8"/>
        <end position="28"/>
    </location>
</feature>
<dbReference type="InterPro" id="IPR014044">
    <property type="entry name" value="CAP_dom"/>
</dbReference>
<feature type="compositionally biased region" description="Basic and acidic residues" evidence="1">
    <location>
        <begin position="123"/>
        <end position="136"/>
    </location>
</feature>
<evidence type="ECO:0000256" key="2">
    <source>
        <dbReference type="SAM" id="Phobius"/>
    </source>
</evidence>
<reference evidence="3" key="2">
    <citation type="submission" date="2020-01" db="EMBL/GenBank/DDBJ databases">
        <authorList>
            <person name="Algora L."/>
            <person name="Schniete J.K."/>
            <person name="MacFadyen A."/>
            <person name="Hoskisson P.A."/>
            <person name="Hunter I.S."/>
            <person name="Herron P.R."/>
        </authorList>
    </citation>
    <scope>NUCLEOTIDE SEQUENCE</scope>
    <source>
        <strain evidence="3">ATCC 10970</strain>
    </source>
</reference>
<accession>L8EDC2</accession>
<dbReference type="SUPFAM" id="SSF55797">
    <property type="entry name" value="PR-1-like"/>
    <property type="match status" value="1"/>
</dbReference>
<feature type="region of interest" description="Disordered" evidence="1">
    <location>
        <begin position="76"/>
        <end position="203"/>
    </location>
</feature>
<dbReference type="GeneID" id="66858188"/>
<dbReference type="EMBL" id="CP048261">
    <property type="protein sequence ID" value="QST83750.1"/>
    <property type="molecule type" value="Genomic_DNA"/>
</dbReference>
<feature type="compositionally biased region" description="Low complexity" evidence="1">
    <location>
        <begin position="182"/>
        <end position="203"/>
    </location>
</feature>
<name>L8EDC2_STRR1</name>
<evidence type="ECO:0000313" key="3">
    <source>
        <dbReference type="EMBL" id="QST83750.1"/>
    </source>
</evidence>
<feature type="compositionally biased region" description="Basic and acidic residues" evidence="1">
    <location>
        <begin position="169"/>
        <end position="178"/>
    </location>
</feature>
<proteinExistence type="predicted"/>
<dbReference type="RefSeq" id="WP_003987227.1">
    <property type="nucleotide sequence ID" value="NZ_CP048261.1"/>
</dbReference>
<evidence type="ECO:0000313" key="4">
    <source>
        <dbReference type="Proteomes" id="UP000011074"/>
    </source>
</evidence>
<feature type="region of interest" description="Disordered" evidence="1">
    <location>
        <begin position="1"/>
        <end position="55"/>
    </location>
</feature>
<dbReference type="PANTHER" id="PTHR31157">
    <property type="entry name" value="SCP DOMAIN-CONTAINING PROTEIN"/>
    <property type="match status" value="1"/>
</dbReference>
<keyword evidence="2" id="KW-1133">Transmembrane helix</keyword>
<feature type="compositionally biased region" description="Low complexity" evidence="1">
    <location>
        <begin position="137"/>
        <end position="148"/>
    </location>
</feature>
<feature type="transmembrane region" description="Helical" evidence="2">
    <location>
        <begin position="57"/>
        <end position="77"/>
    </location>
</feature>
<dbReference type="InterPro" id="IPR035940">
    <property type="entry name" value="CAP_sf"/>
</dbReference>
<keyword evidence="2" id="KW-0472">Membrane</keyword>
<reference evidence="3" key="3">
    <citation type="journal article" date="2021" name="bioRxiv">
        <title>Bilateral symmetry of linear streptomycete chromosomes.</title>
        <authorList>
            <person name="Algora-Gallardo L."/>
            <person name="Schniete J.K."/>
            <person name="Mark D.R."/>
            <person name="Hunter I.S."/>
            <person name="Herron P.R."/>
        </authorList>
    </citation>
    <scope>NUCLEOTIDE SEQUENCE</scope>
    <source>
        <strain evidence="3">ATCC 10970</strain>
    </source>
</reference>
<dbReference type="AlphaFoldDB" id="L8EDC2"/>
<reference evidence="3" key="1">
    <citation type="submission" date="2012-12" db="EMBL/GenBank/DDBJ databases">
        <authorList>
            <person name="Pethick F.E."/>
            <person name="MacFadyen A.C."/>
            <person name="Tang Z."/>
            <person name="Sangal V."/>
            <person name="Tze-Tze L."/>
            <person name="Chu J."/>
            <person name="Guo M."/>
            <person name="Kirby R."/>
            <person name="Hoskisson P.A."/>
            <person name="Herron P.R."/>
            <person name="Hunter I.S."/>
        </authorList>
    </citation>
    <scope>NUCLEOTIDE SEQUENCE</scope>
    <source>
        <strain evidence="3">ATCC 10970</strain>
    </source>
</reference>